<dbReference type="GO" id="GO:0009318">
    <property type="term" value="C:exodeoxyribonuclease VII complex"/>
    <property type="evidence" value="ECO:0007669"/>
    <property type="project" value="UniProtKB-UniRule"/>
</dbReference>
<reference evidence="9 10" key="1">
    <citation type="journal article" date="2017" name="ISME J.">
        <title>Genome of 'Ca. Desulfovibrio trichonymphae', an H2-oxidizing bacterium in a tripartite symbiotic system within a protist cell in the termite gut.</title>
        <authorList>
            <person name="Kuwahara H."/>
            <person name="Yuki M."/>
            <person name="Izawa K."/>
            <person name="Ohkuma M."/>
            <person name="Hongoh Y."/>
        </authorList>
    </citation>
    <scope>NUCLEOTIDE SEQUENCE [LARGE SCALE GENOMIC DNA]</scope>
    <source>
        <strain evidence="9 10">Rs-N31</strain>
    </source>
</reference>
<dbReference type="PANTHER" id="PTHR30008:SF0">
    <property type="entry name" value="EXODEOXYRIBONUCLEASE 7 LARGE SUBUNIT"/>
    <property type="match status" value="1"/>
</dbReference>
<protein>
    <recommendedName>
        <fullName evidence="5">Exodeoxyribonuclease 7 large subunit</fullName>
        <ecNumber evidence="5">3.1.11.6</ecNumber>
    </recommendedName>
    <alternativeName>
        <fullName evidence="5">Exodeoxyribonuclease VII large subunit</fullName>
        <shortName evidence="5">Exonuclease VII large subunit</shortName>
    </alternativeName>
</protein>
<evidence type="ECO:0000256" key="5">
    <source>
        <dbReference type="HAMAP-Rule" id="MF_00378"/>
    </source>
</evidence>
<comment type="subunit">
    <text evidence="5">Heterooligomer composed of large and small subunits.</text>
</comment>
<dbReference type="EC" id="3.1.11.6" evidence="5"/>
<evidence type="ECO:0000313" key="10">
    <source>
        <dbReference type="Proteomes" id="UP000242645"/>
    </source>
</evidence>
<evidence type="ECO:0000256" key="6">
    <source>
        <dbReference type="RuleBase" id="RU004355"/>
    </source>
</evidence>
<comment type="function">
    <text evidence="5">Bidirectionally degrades single-stranded DNA into large acid-insoluble oligonucleotides, which are then degraded further into small acid-soluble oligonucleotides.</text>
</comment>
<keyword evidence="1 5" id="KW-0963">Cytoplasm</keyword>
<dbReference type="HAMAP" id="MF_00378">
    <property type="entry name" value="Exonuc_7_L"/>
    <property type="match status" value="1"/>
</dbReference>
<dbReference type="AlphaFoldDB" id="A0A1J1E2D6"/>
<feature type="domain" description="OB-fold nucleic acid binding" evidence="8">
    <location>
        <begin position="6"/>
        <end position="117"/>
    </location>
</feature>
<dbReference type="EMBL" id="AP017368">
    <property type="protein sequence ID" value="BAV92027.1"/>
    <property type="molecule type" value="Genomic_DNA"/>
</dbReference>
<dbReference type="GO" id="GO:0003676">
    <property type="term" value="F:nucleic acid binding"/>
    <property type="evidence" value="ECO:0007669"/>
    <property type="project" value="InterPro"/>
</dbReference>
<evidence type="ECO:0000256" key="2">
    <source>
        <dbReference type="ARBA" id="ARBA00022722"/>
    </source>
</evidence>
<keyword evidence="4 5" id="KW-0269">Exonuclease</keyword>
<dbReference type="Pfam" id="PF13742">
    <property type="entry name" value="tRNA_anti_2"/>
    <property type="match status" value="1"/>
</dbReference>
<keyword evidence="3 5" id="KW-0378">Hydrolase</keyword>
<evidence type="ECO:0000256" key="4">
    <source>
        <dbReference type="ARBA" id="ARBA00022839"/>
    </source>
</evidence>
<evidence type="ECO:0000256" key="3">
    <source>
        <dbReference type="ARBA" id="ARBA00022801"/>
    </source>
</evidence>
<keyword evidence="10" id="KW-1185">Reference proteome</keyword>
<dbReference type="NCBIfam" id="TIGR00237">
    <property type="entry name" value="xseA"/>
    <property type="match status" value="1"/>
</dbReference>
<feature type="domain" description="Exonuclease VII large subunit C-terminal" evidence="7">
    <location>
        <begin position="143"/>
        <end position="479"/>
    </location>
</feature>
<dbReference type="GO" id="GO:0005737">
    <property type="term" value="C:cytoplasm"/>
    <property type="evidence" value="ECO:0007669"/>
    <property type="project" value="UniProtKB-SubCell"/>
</dbReference>
<evidence type="ECO:0000259" key="7">
    <source>
        <dbReference type="Pfam" id="PF02601"/>
    </source>
</evidence>
<evidence type="ECO:0000259" key="8">
    <source>
        <dbReference type="Pfam" id="PF13742"/>
    </source>
</evidence>
<evidence type="ECO:0000313" key="9">
    <source>
        <dbReference type="EMBL" id="BAV92027.1"/>
    </source>
</evidence>
<dbReference type="InterPro" id="IPR020579">
    <property type="entry name" value="Exonuc_VII_lsu_C"/>
</dbReference>
<organism evidence="9 10">
    <name type="scientific">Candidatus Desulfovibrio trichonymphae</name>
    <dbReference type="NCBI Taxonomy" id="1725232"/>
    <lineage>
        <taxon>Bacteria</taxon>
        <taxon>Pseudomonadati</taxon>
        <taxon>Thermodesulfobacteriota</taxon>
        <taxon>Desulfovibrionia</taxon>
        <taxon>Desulfovibrionales</taxon>
        <taxon>Desulfovibrionaceae</taxon>
        <taxon>Desulfovibrio</taxon>
    </lineage>
</organism>
<comment type="catalytic activity">
    <reaction evidence="5 6">
        <text>Exonucleolytic cleavage in either 5'- to 3'- or 3'- to 5'-direction to yield nucleoside 5'-phosphates.</text>
        <dbReference type="EC" id="3.1.11.6"/>
    </reaction>
</comment>
<dbReference type="Pfam" id="PF02601">
    <property type="entry name" value="Exonuc_VII_L"/>
    <property type="match status" value="1"/>
</dbReference>
<dbReference type="KEGG" id="dtr:RSDT_0515"/>
<dbReference type="GO" id="GO:0006308">
    <property type="term" value="P:DNA catabolic process"/>
    <property type="evidence" value="ECO:0007669"/>
    <property type="project" value="UniProtKB-UniRule"/>
</dbReference>
<sequence>MQDSILTVRQLTEKLRKNLEGRFPFVWVRGEVSNLSRPQSGNIYFSLKDQDAQLQCVWFLNQQLHLRQGQIFDPLTGEIFDAPKPAPSDILRDGLTMLCAGRISVYAARGQYQLIVELAQEAGQGLLAQAFEARKRKLAMLGYFALERKRPLPYDPKRIALITSPSGAALHDFLRLGKDRGTGAQIRLFPSLVQGDAAVSEIVAALHLADAQNWAQVAVLIRGGGSLEDLWAFNEEPVVDAVFRSRIPVLAGIGHEVDVTLTDLTADVRAATPSHAAQMLWPLRAELLQRLDEANAGLHQATTNFLNIAGRCLHEQEKALHWLSPARYHVRLVERLAGLSLSLEHAIRQWLMSKQHAFEKLETARQGASSPQKLMGSAGHLNLLISALHRAFARVLSNAESDLAVQLHLLRINISTLLENRINMYNYLTLALKVCNPSAPLVRGYALAFTSEGDILRSIKQTMTGREIDVRLGDGRLTAVVRAVKPR</sequence>
<dbReference type="InterPro" id="IPR003753">
    <property type="entry name" value="Exonuc_VII_L"/>
</dbReference>
<dbReference type="PANTHER" id="PTHR30008">
    <property type="entry name" value="EXODEOXYRIBONUCLEASE 7 LARGE SUBUNIT"/>
    <property type="match status" value="1"/>
</dbReference>
<evidence type="ECO:0000256" key="1">
    <source>
        <dbReference type="ARBA" id="ARBA00022490"/>
    </source>
</evidence>
<dbReference type="GO" id="GO:0008855">
    <property type="term" value="F:exodeoxyribonuclease VII activity"/>
    <property type="evidence" value="ECO:0007669"/>
    <property type="project" value="UniProtKB-UniRule"/>
</dbReference>
<comment type="similarity">
    <text evidence="5 6">Belongs to the XseA family.</text>
</comment>
<accession>A0A1J1E2D6</accession>
<dbReference type="InterPro" id="IPR025824">
    <property type="entry name" value="OB-fold_nuc-bd_dom"/>
</dbReference>
<dbReference type="Proteomes" id="UP000242645">
    <property type="component" value="Chromosome"/>
</dbReference>
<dbReference type="CDD" id="cd04489">
    <property type="entry name" value="ExoVII_LU_OBF"/>
    <property type="match status" value="1"/>
</dbReference>
<dbReference type="OrthoDB" id="9802795at2"/>
<name>A0A1J1E2D6_9BACT</name>
<keyword evidence="2 5" id="KW-0540">Nuclease</keyword>
<comment type="subcellular location">
    <subcellularLocation>
        <location evidence="5 6">Cytoplasm</location>
    </subcellularLocation>
</comment>
<proteinExistence type="inferred from homology"/>
<gene>
    <name evidence="5 9" type="primary">xseA</name>
    <name evidence="9" type="ORF">RSDT_0515</name>
</gene>